<accession>A0A8D8CQ36</accession>
<sequence length="121" mass="13954">MLPLLSQCEADTGWPTGELTRSTLVFALKTPPKNHPRHLFYTFHRKMSEVFYSDVAATHHHLNHLVTLNTMLPIHSRHLLCNLQKLKLSHLKSMISNFLLVNPQTWPCVGSTAYNQSCRHR</sequence>
<name>A0A8D8CQ36_CULPI</name>
<reference evidence="1" key="1">
    <citation type="submission" date="2021-05" db="EMBL/GenBank/DDBJ databases">
        <authorList>
            <person name="Alioto T."/>
            <person name="Alioto T."/>
            <person name="Gomez Garrido J."/>
        </authorList>
    </citation>
    <scope>NUCLEOTIDE SEQUENCE</scope>
</reference>
<dbReference type="AlphaFoldDB" id="A0A8D8CQ36"/>
<protein>
    <submittedName>
        <fullName evidence="1">(northern house mosquito) hypothetical protein</fullName>
    </submittedName>
</protein>
<dbReference type="EMBL" id="HBUE01132636">
    <property type="protein sequence ID" value="CAG6497178.1"/>
    <property type="molecule type" value="Transcribed_RNA"/>
</dbReference>
<evidence type="ECO:0000313" key="1">
    <source>
        <dbReference type="EMBL" id="CAG6497178.1"/>
    </source>
</evidence>
<organism evidence="1">
    <name type="scientific">Culex pipiens</name>
    <name type="common">House mosquito</name>
    <dbReference type="NCBI Taxonomy" id="7175"/>
    <lineage>
        <taxon>Eukaryota</taxon>
        <taxon>Metazoa</taxon>
        <taxon>Ecdysozoa</taxon>
        <taxon>Arthropoda</taxon>
        <taxon>Hexapoda</taxon>
        <taxon>Insecta</taxon>
        <taxon>Pterygota</taxon>
        <taxon>Neoptera</taxon>
        <taxon>Endopterygota</taxon>
        <taxon>Diptera</taxon>
        <taxon>Nematocera</taxon>
        <taxon>Culicoidea</taxon>
        <taxon>Culicidae</taxon>
        <taxon>Culicinae</taxon>
        <taxon>Culicini</taxon>
        <taxon>Culex</taxon>
        <taxon>Culex</taxon>
    </lineage>
</organism>
<proteinExistence type="predicted"/>